<dbReference type="SMART" id="SM00560">
    <property type="entry name" value="LamGL"/>
    <property type="match status" value="1"/>
</dbReference>
<gene>
    <name evidence="5" type="ORF">SAMN05192573_11720</name>
</gene>
<feature type="domain" description="LamG-like jellyroll fold" evidence="4">
    <location>
        <begin position="35"/>
        <end position="168"/>
    </location>
</feature>
<protein>
    <submittedName>
        <fullName evidence="5">Concanavalin A-like lectin/glucanases superfamily protein</fullName>
    </submittedName>
</protein>
<feature type="transmembrane region" description="Helical" evidence="3">
    <location>
        <begin position="632"/>
        <end position="651"/>
    </location>
</feature>
<feature type="transmembrane region" description="Helical" evidence="3">
    <location>
        <begin position="663"/>
        <end position="682"/>
    </location>
</feature>
<reference evidence="6" key="1">
    <citation type="submission" date="2016-10" db="EMBL/GenBank/DDBJ databases">
        <authorList>
            <person name="Varghese N."/>
            <person name="Submissions S."/>
        </authorList>
    </citation>
    <scope>NUCLEOTIDE SEQUENCE [LARGE SCALE GENOMIC DNA]</scope>
    <source>
        <strain evidence="6">Gh-67</strain>
    </source>
</reference>
<evidence type="ECO:0000313" key="5">
    <source>
        <dbReference type="EMBL" id="SDI18977.1"/>
    </source>
</evidence>
<keyword evidence="1" id="KW-0732">Signal</keyword>
<dbReference type="Proteomes" id="UP000199705">
    <property type="component" value="Unassembled WGS sequence"/>
</dbReference>
<name>A0A1G8IJL7_9SPHI</name>
<evidence type="ECO:0000259" key="4">
    <source>
        <dbReference type="SMART" id="SM00560"/>
    </source>
</evidence>
<keyword evidence="3" id="KW-0812">Transmembrane</keyword>
<dbReference type="GO" id="GO:0005975">
    <property type="term" value="P:carbohydrate metabolic process"/>
    <property type="evidence" value="ECO:0007669"/>
    <property type="project" value="UniProtKB-ARBA"/>
</dbReference>
<dbReference type="Pfam" id="PF13385">
    <property type="entry name" value="Laminin_G_3"/>
    <property type="match status" value="2"/>
</dbReference>
<dbReference type="GO" id="GO:0004553">
    <property type="term" value="F:hydrolase activity, hydrolyzing O-glycosyl compounds"/>
    <property type="evidence" value="ECO:0007669"/>
    <property type="project" value="UniProtKB-ARBA"/>
</dbReference>
<keyword evidence="5" id="KW-0430">Lectin</keyword>
<dbReference type="InterPro" id="IPR006558">
    <property type="entry name" value="LamG-like"/>
</dbReference>
<evidence type="ECO:0000256" key="3">
    <source>
        <dbReference type="SAM" id="Phobius"/>
    </source>
</evidence>
<feature type="transmembrane region" description="Helical" evidence="3">
    <location>
        <begin position="608"/>
        <end position="626"/>
    </location>
</feature>
<dbReference type="EMBL" id="FNCG01000017">
    <property type="protein sequence ID" value="SDI18977.1"/>
    <property type="molecule type" value="Genomic_DNA"/>
</dbReference>
<feature type="transmembrane region" description="Helical" evidence="3">
    <location>
        <begin position="562"/>
        <end position="587"/>
    </location>
</feature>
<keyword evidence="6" id="KW-1185">Reference proteome</keyword>
<dbReference type="InterPro" id="IPR013320">
    <property type="entry name" value="ConA-like_dom_sf"/>
</dbReference>
<evidence type="ECO:0000313" key="6">
    <source>
        <dbReference type="Proteomes" id="UP000199705"/>
    </source>
</evidence>
<evidence type="ECO:0000256" key="1">
    <source>
        <dbReference type="ARBA" id="ARBA00022729"/>
    </source>
</evidence>
<organism evidence="5 6">
    <name type="scientific">Mucilaginibacter gossypii</name>
    <dbReference type="NCBI Taxonomy" id="551996"/>
    <lineage>
        <taxon>Bacteria</taxon>
        <taxon>Pseudomonadati</taxon>
        <taxon>Bacteroidota</taxon>
        <taxon>Sphingobacteriia</taxon>
        <taxon>Sphingobacteriales</taxon>
        <taxon>Sphingobacteriaceae</taxon>
        <taxon>Mucilaginibacter</taxon>
    </lineage>
</organism>
<dbReference type="AlphaFoldDB" id="A0A1G8IJL7"/>
<proteinExistence type="predicted"/>
<dbReference type="STRING" id="551996.SAMN05192573_11720"/>
<keyword evidence="3" id="KW-1133">Transmembrane helix</keyword>
<keyword evidence="2" id="KW-1015">Disulfide bond</keyword>
<keyword evidence="3" id="KW-0472">Membrane</keyword>
<dbReference type="Gene3D" id="2.60.120.200">
    <property type="match status" value="2"/>
</dbReference>
<dbReference type="GO" id="GO:0030246">
    <property type="term" value="F:carbohydrate binding"/>
    <property type="evidence" value="ECO:0007669"/>
    <property type="project" value="UniProtKB-KW"/>
</dbReference>
<dbReference type="RefSeq" id="WP_091173714.1">
    <property type="nucleotide sequence ID" value="NZ_FNCG01000017.1"/>
</dbReference>
<sequence>MANLTLAPRWASSVLQLGNTAYVDCGTPTVLNNLTSFTLEAWVNVSSLNGFQSVVGNVDNAVGGQYQLFLESGYVYAYVGIAPYLIKSTLPITVDEWHHLASVFDGTTSSLSLYVDGVAVAQSTFSGTLPASGTNMLLGAVMQQSSPIWYLQGQLGRIMIWNSVRDAEDILNDSVQVNNYSAVQNPNLIFYSDFSEMPGVDSSGNNIALNFKNNVQYAFNVPSVVLGADGYVDCGSFPEYSIPGNAPYTIEGWFFPGSSSNGILLSYGLNGAWEYKVSYQNNQVIGQRNSDSISLASTASVLPLSYYHFALSYDSDVKALSLYVNGNLQAIDYFPSPVTAVPNGHVLVGAQYDSNGNIIDNFGGSIQNLRIWNVCLEQSEIVQWMYNDVITDNRLISNFDFTVNPPIDTTDKSTLELDNGAVQQLQTVNVLTTEQIALLGIPQSINAIYLNQNVETPVPPPTDILFASQPKVFTEDHKEESWSQFKDWFGSKNGGPATEGFRQQFDNAYEKARQMFDENANLSRVFTRTDTNGITRIIYHGVKADMLVYEGAIGAESDCTLWWIQFIFALTVGFLQAVGLAPTTGNIATRIYNLLRANQTVMNAMSSMAGKAISATAAIGFVGVIYQQGLMWTIIKFVLTSAGWYALFWILRKVIAIVTGLEAAAILAGFIVWATQLTILSLKYNTACGQLLQSTNVSPSFNS</sequence>
<dbReference type="SUPFAM" id="SSF49899">
    <property type="entry name" value="Concanavalin A-like lectins/glucanases"/>
    <property type="match status" value="2"/>
</dbReference>
<evidence type="ECO:0000256" key="2">
    <source>
        <dbReference type="ARBA" id="ARBA00023157"/>
    </source>
</evidence>
<accession>A0A1G8IJL7</accession>